<proteinExistence type="predicted"/>
<dbReference type="Pfam" id="PF23598">
    <property type="entry name" value="LRR_14"/>
    <property type="match status" value="1"/>
</dbReference>
<feature type="domain" description="Disease resistance R13L4/SHOC-2-like LRR" evidence="2">
    <location>
        <begin position="58"/>
        <end position="209"/>
    </location>
</feature>
<accession>A0A0A9CA58</accession>
<evidence type="ECO:0000259" key="2">
    <source>
        <dbReference type="Pfam" id="PF23598"/>
    </source>
</evidence>
<dbReference type="PANTHER" id="PTHR47186">
    <property type="entry name" value="LEUCINE-RICH REPEAT-CONTAINING PROTEIN 57"/>
    <property type="match status" value="1"/>
</dbReference>
<dbReference type="InterPro" id="IPR055414">
    <property type="entry name" value="LRR_R13L4/SHOC2-like"/>
</dbReference>
<keyword evidence="1" id="KW-0677">Repeat</keyword>
<dbReference type="AlphaFoldDB" id="A0A0A9CA58"/>
<dbReference type="InterPro" id="IPR032675">
    <property type="entry name" value="LRR_dom_sf"/>
</dbReference>
<sequence>MHNMILDLIVSKAVEIFFITSIGDQTHTSVSQDKVRRLSVDYRGQENLMSWSSMISSHVQSLSIFGYSEKMLPISNFQALRMLDRDSRVKLQNNYLRKLGDLFQLRYLRIAARRLTHLPDQIGELQFLETLDLCRTWIRKLPASIVKLRWLNLLSVNGSQLLDGVRNMQSLEELSGVSVYDACSIDSLQELGSLTNLRALRLTWHISESRNDRTTYTDILAS</sequence>
<protein>
    <recommendedName>
        <fullName evidence="2">Disease resistance R13L4/SHOC-2-like LRR domain-containing protein</fullName>
    </recommendedName>
</protein>
<dbReference type="PANTHER" id="PTHR47186:SF45">
    <property type="entry name" value="DISEASE RESISTANCE RPP13-LIKE PROTEIN 1"/>
    <property type="match status" value="1"/>
</dbReference>
<reference evidence="3" key="2">
    <citation type="journal article" date="2015" name="Data Brief">
        <title>Shoot transcriptome of the giant reed, Arundo donax.</title>
        <authorList>
            <person name="Barrero R.A."/>
            <person name="Guerrero F.D."/>
            <person name="Moolhuijzen P."/>
            <person name="Goolsby J.A."/>
            <person name="Tidwell J."/>
            <person name="Bellgard S.E."/>
            <person name="Bellgard M.I."/>
        </authorList>
    </citation>
    <scope>NUCLEOTIDE SEQUENCE</scope>
    <source>
        <tissue evidence="3">Shoot tissue taken approximately 20 cm above the soil surface</tissue>
    </source>
</reference>
<reference evidence="3" key="1">
    <citation type="submission" date="2014-09" db="EMBL/GenBank/DDBJ databases">
        <authorList>
            <person name="Magalhaes I.L.F."/>
            <person name="Oliveira U."/>
            <person name="Santos F.R."/>
            <person name="Vidigal T.H.D.A."/>
            <person name="Brescovit A.D."/>
            <person name="Santos A.J."/>
        </authorList>
    </citation>
    <scope>NUCLEOTIDE SEQUENCE</scope>
    <source>
        <tissue evidence="3">Shoot tissue taken approximately 20 cm above the soil surface</tissue>
    </source>
</reference>
<evidence type="ECO:0000256" key="1">
    <source>
        <dbReference type="ARBA" id="ARBA00022737"/>
    </source>
</evidence>
<evidence type="ECO:0000313" key="3">
    <source>
        <dbReference type="EMBL" id="JAD73154.1"/>
    </source>
</evidence>
<dbReference type="EMBL" id="GBRH01224741">
    <property type="protein sequence ID" value="JAD73154.1"/>
    <property type="molecule type" value="Transcribed_RNA"/>
</dbReference>
<dbReference type="SUPFAM" id="SSF52058">
    <property type="entry name" value="L domain-like"/>
    <property type="match status" value="1"/>
</dbReference>
<organism evidence="3">
    <name type="scientific">Arundo donax</name>
    <name type="common">Giant reed</name>
    <name type="synonym">Donax arundinaceus</name>
    <dbReference type="NCBI Taxonomy" id="35708"/>
    <lineage>
        <taxon>Eukaryota</taxon>
        <taxon>Viridiplantae</taxon>
        <taxon>Streptophyta</taxon>
        <taxon>Embryophyta</taxon>
        <taxon>Tracheophyta</taxon>
        <taxon>Spermatophyta</taxon>
        <taxon>Magnoliopsida</taxon>
        <taxon>Liliopsida</taxon>
        <taxon>Poales</taxon>
        <taxon>Poaceae</taxon>
        <taxon>PACMAD clade</taxon>
        <taxon>Arundinoideae</taxon>
        <taxon>Arundineae</taxon>
        <taxon>Arundo</taxon>
    </lineage>
</organism>
<name>A0A0A9CA58_ARUDO</name>
<dbReference type="Gene3D" id="3.80.10.10">
    <property type="entry name" value="Ribonuclease Inhibitor"/>
    <property type="match status" value="1"/>
</dbReference>